<evidence type="ECO:0000256" key="9">
    <source>
        <dbReference type="ARBA" id="ARBA00049534"/>
    </source>
</evidence>
<dbReference type="CDD" id="cd01748">
    <property type="entry name" value="GATase1_IGP_Synthase"/>
    <property type="match status" value="1"/>
</dbReference>
<name>A0A0G4B5B6_9BACT</name>
<dbReference type="GO" id="GO:0004359">
    <property type="term" value="F:glutaminase activity"/>
    <property type="evidence" value="ECO:0007669"/>
    <property type="project" value="UniProtKB-EC"/>
</dbReference>
<dbReference type="KEGG" id="bbgw:UT28_C0001G0396"/>
<dbReference type="Proteomes" id="UP000035648">
    <property type="component" value="Chromosome"/>
</dbReference>
<comment type="function">
    <text evidence="10">IGPS catalyzes the conversion of PRFAR and glutamine to IGP, AICAR and glutamate. The HisH subunit catalyzes the hydrolysis of glutamine to glutamate and ammonia as part of the synthesis of IGP and AICAR. The resulting ammonia molecule is channeled to the active site of HisF.</text>
</comment>
<dbReference type="UniPathway" id="UPA00031">
    <property type="reaction ID" value="UER00010"/>
</dbReference>
<organism evidence="13 14">
    <name type="scientific">Berkelbacteria bacterium GW2011_GWE1_39_12</name>
    <dbReference type="NCBI Taxonomy" id="1618337"/>
    <lineage>
        <taxon>Bacteria</taxon>
        <taxon>Candidatus Berkelbacteria</taxon>
    </lineage>
</organism>
<evidence type="ECO:0000256" key="11">
    <source>
        <dbReference type="PIRSR" id="PIRSR000495-1"/>
    </source>
</evidence>
<evidence type="ECO:0000256" key="2">
    <source>
        <dbReference type="ARBA" id="ARBA00011152"/>
    </source>
</evidence>
<comment type="subunit">
    <text evidence="2 10">Heterodimer of HisH and HisF.</text>
</comment>
<evidence type="ECO:0000313" key="13">
    <source>
        <dbReference type="EMBL" id="AKM82202.1"/>
    </source>
</evidence>
<dbReference type="GO" id="GO:0000107">
    <property type="term" value="F:imidazoleglycerol-phosphate synthase activity"/>
    <property type="evidence" value="ECO:0007669"/>
    <property type="project" value="UniProtKB-UniRule"/>
</dbReference>
<dbReference type="EMBL" id="CP011213">
    <property type="protein sequence ID" value="AKM82202.1"/>
    <property type="molecule type" value="Genomic_DNA"/>
</dbReference>
<dbReference type="Gene3D" id="3.40.50.880">
    <property type="match status" value="1"/>
</dbReference>
<keyword evidence="7 10" id="KW-0456">Lyase</keyword>
<evidence type="ECO:0000259" key="12">
    <source>
        <dbReference type="Pfam" id="PF00117"/>
    </source>
</evidence>
<evidence type="ECO:0000256" key="3">
    <source>
        <dbReference type="ARBA" id="ARBA00022605"/>
    </source>
</evidence>
<keyword evidence="6 10" id="KW-0368">Histidine biosynthesis</keyword>
<accession>A0A0G4B5B6</accession>
<keyword evidence="3 10" id="KW-0028">Amino-acid biosynthesis</keyword>
<feature type="active site" evidence="10 11">
    <location>
        <position position="189"/>
    </location>
</feature>
<dbReference type="Pfam" id="PF00117">
    <property type="entry name" value="GATase"/>
    <property type="match status" value="1"/>
</dbReference>
<dbReference type="PANTHER" id="PTHR42701">
    <property type="entry name" value="IMIDAZOLE GLYCEROL PHOSPHATE SYNTHASE SUBUNIT HISH"/>
    <property type="match status" value="1"/>
</dbReference>
<dbReference type="GO" id="GO:0000105">
    <property type="term" value="P:L-histidine biosynthetic process"/>
    <property type="evidence" value="ECO:0007669"/>
    <property type="project" value="UniProtKB-UniRule"/>
</dbReference>
<protein>
    <recommendedName>
        <fullName evidence="10">Imidazole glycerol phosphate synthase subunit HisH</fullName>
        <ecNumber evidence="10">4.3.2.10</ecNumber>
    </recommendedName>
    <alternativeName>
        <fullName evidence="10">IGP synthase glutaminase subunit</fullName>
        <ecNumber evidence="10">3.5.1.2</ecNumber>
    </alternativeName>
    <alternativeName>
        <fullName evidence="10">IGP synthase subunit HisH</fullName>
    </alternativeName>
    <alternativeName>
        <fullName evidence="10">ImGP synthase subunit HisH</fullName>
        <shortName evidence="10">IGPS subunit HisH</shortName>
    </alternativeName>
</protein>
<dbReference type="STRING" id="1618337.UT28_C0001G0396"/>
<dbReference type="InterPro" id="IPR017926">
    <property type="entry name" value="GATASE"/>
</dbReference>
<dbReference type="EC" id="4.3.2.10" evidence="10"/>
<keyword evidence="13" id="KW-0808">Transferase</keyword>
<evidence type="ECO:0000256" key="8">
    <source>
        <dbReference type="ARBA" id="ARBA00047838"/>
    </source>
</evidence>
<dbReference type="GO" id="GO:0016829">
    <property type="term" value="F:lyase activity"/>
    <property type="evidence" value="ECO:0007669"/>
    <property type="project" value="UniProtKB-KW"/>
</dbReference>
<dbReference type="InterPro" id="IPR010139">
    <property type="entry name" value="Imidazole-glycPsynth_HisH"/>
</dbReference>
<comment type="pathway">
    <text evidence="1 10">Amino-acid biosynthesis; L-histidine biosynthesis; L-histidine from 5-phospho-alpha-D-ribose 1-diphosphate: step 5/9.</text>
</comment>
<keyword evidence="5 10" id="KW-0315">Glutamine amidotransferase</keyword>
<reference evidence="13 14" key="1">
    <citation type="journal article" date="2015" name="Nature">
        <title>rRNA introns, odd ribosomes, and small enigmatic genomes across a large radiation of phyla.</title>
        <authorList>
            <person name="Brown C.T."/>
            <person name="Hug L.A."/>
            <person name="Thomas B.C."/>
            <person name="Sharon I."/>
            <person name="Castelle C.J."/>
            <person name="Singh A."/>
            <person name="Wilkins M.J."/>
            <person name="Williams K.H."/>
            <person name="Banfield J.F."/>
        </authorList>
    </citation>
    <scope>NUCLEOTIDE SEQUENCE [LARGE SCALE GENOMIC DNA]</scope>
</reference>
<dbReference type="PANTHER" id="PTHR42701:SF1">
    <property type="entry name" value="IMIDAZOLE GLYCEROL PHOSPHATE SYNTHASE SUBUNIT HISH"/>
    <property type="match status" value="1"/>
</dbReference>
<comment type="catalytic activity">
    <reaction evidence="9 10">
        <text>L-glutamine + H2O = L-glutamate + NH4(+)</text>
        <dbReference type="Rhea" id="RHEA:15889"/>
        <dbReference type="ChEBI" id="CHEBI:15377"/>
        <dbReference type="ChEBI" id="CHEBI:28938"/>
        <dbReference type="ChEBI" id="CHEBI:29985"/>
        <dbReference type="ChEBI" id="CHEBI:58359"/>
        <dbReference type="EC" id="3.5.1.2"/>
    </reaction>
</comment>
<keyword evidence="13" id="KW-0328">Glycosyltransferase</keyword>
<dbReference type="HAMAP" id="MF_00278">
    <property type="entry name" value="HisH"/>
    <property type="match status" value="1"/>
</dbReference>
<feature type="active site" evidence="10 11">
    <location>
        <position position="187"/>
    </location>
</feature>
<evidence type="ECO:0000256" key="7">
    <source>
        <dbReference type="ARBA" id="ARBA00023239"/>
    </source>
</evidence>
<gene>
    <name evidence="10 13" type="primary">hisH</name>
    <name evidence="13" type="ORF">UT28_C0001G0396</name>
</gene>
<dbReference type="GO" id="GO:0005737">
    <property type="term" value="C:cytoplasm"/>
    <property type="evidence" value="ECO:0007669"/>
    <property type="project" value="UniProtKB-SubCell"/>
</dbReference>
<evidence type="ECO:0000313" key="14">
    <source>
        <dbReference type="Proteomes" id="UP000035648"/>
    </source>
</evidence>
<evidence type="ECO:0000256" key="5">
    <source>
        <dbReference type="ARBA" id="ARBA00022962"/>
    </source>
</evidence>
<evidence type="ECO:0000256" key="4">
    <source>
        <dbReference type="ARBA" id="ARBA00022801"/>
    </source>
</evidence>
<comment type="catalytic activity">
    <reaction evidence="8 10">
        <text>5-[(5-phospho-1-deoxy-D-ribulos-1-ylimino)methylamino]-1-(5-phospho-beta-D-ribosyl)imidazole-4-carboxamide + L-glutamine = D-erythro-1-(imidazol-4-yl)glycerol 3-phosphate + 5-amino-1-(5-phospho-beta-D-ribosyl)imidazole-4-carboxamide + L-glutamate + H(+)</text>
        <dbReference type="Rhea" id="RHEA:24793"/>
        <dbReference type="ChEBI" id="CHEBI:15378"/>
        <dbReference type="ChEBI" id="CHEBI:29985"/>
        <dbReference type="ChEBI" id="CHEBI:58278"/>
        <dbReference type="ChEBI" id="CHEBI:58359"/>
        <dbReference type="ChEBI" id="CHEBI:58475"/>
        <dbReference type="ChEBI" id="CHEBI:58525"/>
        <dbReference type="EC" id="4.3.2.10"/>
    </reaction>
</comment>
<dbReference type="PIRSF" id="PIRSF000495">
    <property type="entry name" value="Amidotransf_hisH"/>
    <property type="match status" value="1"/>
</dbReference>
<feature type="active site" description="Nucleophile" evidence="10 11">
    <location>
        <position position="82"/>
    </location>
</feature>
<evidence type="ECO:0000256" key="6">
    <source>
        <dbReference type="ARBA" id="ARBA00023102"/>
    </source>
</evidence>
<dbReference type="InterPro" id="IPR029062">
    <property type="entry name" value="Class_I_gatase-like"/>
</dbReference>
<evidence type="ECO:0000256" key="10">
    <source>
        <dbReference type="HAMAP-Rule" id="MF_00278"/>
    </source>
</evidence>
<dbReference type="AlphaFoldDB" id="A0A0G4B5B6"/>
<keyword evidence="4 10" id="KW-0378">Hydrolase</keyword>
<dbReference type="PATRIC" id="fig|1618337.4.peg.393"/>
<dbReference type="SUPFAM" id="SSF52317">
    <property type="entry name" value="Class I glutamine amidotransferase-like"/>
    <property type="match status" value="1"/>
</dbReference>
<sequence>MNVAIIDYGMSNLGSINNALIECGGENVSIISNPEDFKNATHIILPGVGSFKDGMTNLKDLCWIKPLRKTVIEDKVPLLGICLGMQLLADKGFEGGEIDGLGLIHGTVEKLKPVDNKEKIPHVGWNEIYSKTKSPILENIPDGTDYYFVHSYHFIPRSVKNILTTTPYCGNFVSSVISDNIFGTQFHPEKSQRPGFQLLKNFLNL</sequence>
<feature type="domain" description="Glutamine amidotransferase" evidence="12">
    <location>
        <begin position="5"/>
        <end position="203"/>
    </location>
</feature>
<comment type="subcellular location">
    <subcellularLocation>
        <location evidence="10">Cytoplasm</location>
    </subcellularLocation>
</comment>
<evidence type="ECO:0000256" key="1">
    <source>
        <dbReference type="ARBA" id="ARBA00005091"/>
    </source>
</evidence>
<dbReference type="EC" id="3.5.1.2" evidence="10"/>
<keyword evidence="10" id="KW-0963">Cytoplasm</keyword>
<dbReference type="NCBIfam" id="TIGR01855">
    <property type="entry name" value="IMP_synth_hisH"/>
    <property type="match status" value="1"/>
</dbReference>
<proteinExistence type="inferred from homology"/>
<dbReference type="PROSITE" id="PS51273">
    <property type="entry name" value="GATASE_TYPE_1"/>
    <property type="match status" value="1"/>
</dbReference>